<organism evidence="1 2">
    <name type="scientific">Spiromyces aspiralis</name>
    <dbReference type="NCBI Taxonomy" id="68401"/>
    <lineage>
        <taxon>Eukaryota</taxon>
        <taxon>Fungi</taxon>
        <taxon>Fungi incertae sedis</taxon>
        <taxon>Zoopagomycota</taxon>
        <taxon>Kickxellomycotina</taxon>
        <taxon>Kickxellomycetes</taxon>
        <taxon>Kickxellales</taxon>
        <taxon>Kickxellaceae</taxon>
        <taxon>Spiromyces</taxon>
    </lineage>
</organism>
<proteinExistence type="predicted"/>
<protein>
    <submittedName>
        <fullName evidence="1">Protein required for normal CLN1 and CLN2 G1 cyclin expression</fullName>
    </submittedName>
</protein>
<keyword evidence="2" id="KW-1185">Reference proteome</keyword>
<gene>
    <name evidence="1" type="primary">CTR9_2</name>
    <name evidence="1" type="ORF">EV182_001600</name>
</gene>
<name>A0ACC1HTM1_9FUNG</name>
<comment type="caution">
    <text evidence="1">The sequence shown here is derived from an EMBL/GenBank/DDBJ whole genome shotgun (WGS) entry which is preliminary data.</text>
</comment>
<reference evidence="1" key="1">
    <citation type="submission" date="2022-06" db="EMBL/GenBank/DDBJ databases">
        <title>Phylogenomic reconstructions and comparative analyses of Kickxellomycotina fungi.</title>
        <authorList>
            <person name="Reynolds N.K."/>
            <person name="Stajich J.E."/>
            <person name="Barry K."/>
            <person name="Grigoriev I.V."/>
            <person name="Crous P."/>
            <person name="Smith M.E."/>
        </authorList>
    </citation>
    <scope>NUCLEOTIDE SEQUENCE</scope>
    <source>
        <strain evidence="1">RSA 2271</strain>
    </source>
</reference>
<accession>A0ACC1HTM1</accession>
<dbReference type="EMBL" id="JAMZIH010000250">
    <property type="protein sequence ID" value="KAJ1679656.1"/>
    <property type="molecule type" value="Genomic_DNA"/>
</dbReference>
<sequence>MEATSSRIIEVPLYGTDNVLEIDCNELPEQAQEICDILFQEKSPPKFYLQFALEYFRQNKIDESIVALKKGLSSDVAMNNQAKLPLVNCLASMYINKAKASPIPPAVADQADGRPHGTAANGHGSTATTANDRDKYFELAYALLDESGRMDPSHPTTLLCKGLLLLAKRQFDQAGPLFDRILGQNSNDVAALLGKASILARAVVVALTPTSP</sequence>
<dbReference type="Proteomes" id="UP001145114">
    <property type="component" value="Unassembled WGS sequence"/>
</dbReference>
<evidence type="ECO:0000313" key="2">
    <source>
        <dbReference type="Proteomes" id="UP001145114"/>
    </source>
</evidence>
<evidence type="ECO:0000313" key="1">
    <source>
        <dbReference type="EMBL" id="KAJ1679656.1"/>
    </source>
</evidence>